<keyword evidence="1" id="KW-0812">Transmembrane</keyword>
<keyword evidence="1" id="KW-1133">Transmembrane helix</keyword>
<accession>A0A837L8T7</accession>
<gene>
    <name evidence="2" type="ORF">ABF77_22810</name>
</gene>
<evidence type="ECO:0000313" key="2">
    <source>
        <dbReference type="EMBL" id="KLP90036.1"/>
    </source>
</evidence>
<dbReference type="AlphaFoldDB" id="A0A837L8T7"/>
<organism evidence="2 3">
    <name type="scientific">Enterobacter roggenkampii</name>
    <dbReference type="NCBI Taxonomy" id="1812935"/>
    <lineage>
        <taxon>Bacteria</taxon>
        <taxon>Pseudomonadati</taxon>
        <taxon>Pseudomonadota</taxon>
        <taxon>Gammaproteobacteria</taxon>
        <taxon>Enterobacterales</taxon>
        <taxon>Enterobacteriaceae</taxon>
        <taxon>Enterobacter</taxon>
        <taxon>Enterobacter cloacae complex</taxon>
    </lineage>
</organism>
<keyword evidence="1" id="KW-0472">Membrane</keyword>
<feature type="transmembrane region" description="Helical" evidence="1">
    <location>
        <begin position="7"/>
        <end position="27"/>
    </location>
</feature>
<evidence type="ECO:0000256" key="1">
    <source>
        <dbReference type="SAM" id="Phobius"/>
    </source>
</evidence>
<reference evidence="2 3" key="1">
    <citation type="submission" date="2015-06" db="EMBL/GenBank/DDBJ databases">
        <authorList>
            <person name="Adams M."/>
            <person name="Sutton G."/>
            <person name="Nelson K."/>
            <person name="Bonomo R."/>
            <person name="McCorrison J."/>
            <person name="Sanka R."/>
            <person name="Brinkac L."/>
            <person name="Nierman W."/>
        </authorList>
    </citation>
    <scope>NUCLEOTIDE SEQUENCE [LARGE SCALE GENOMIC DNA]</scope>
    <source>
        <strain evidence="2 3">GN02692</strain>
    </source>
</reference>
<sequence length="61" mass="6878">MRTAINNIIRFAALLSVVSLFSMLLGWNKVDMIAISVDVIMLAIFASNEYDISDKRKSKKD</sequence>
<feature type="transmembrane region" description="Helical" evidence="1">
    <location>
        <begin position="33"/>
        <end position="50"/>
    </location>
</feature>
<dbReference type="Proteomes" id="UP000036013">
    <property type="component" value="Unassembled WGS sequence"/>
</dbReference>
<name>A0A837L8T7_9ENTR</name>
<dbReference type="EMBL" id="LEDI01000111">
    <property type="protein sequence ID" value="KLP90036.1"/>
    <property type="molecule type" value="Genomic_DNA"/>
</dbReference>
<evidence type="ECO:0000313" key="3">
    <source>
        <dbReference type="Proteomes" id="UP000036013"/>
    </source>
</evidence>
<proteinExistence type="predicted"/>
<comment type="caution">
    <text evidence="2">The sequence shown here is derived from an EMBL/GenBank/DDBJ whole genome shotgun (WGS) entry which is preliminary data.</text>
</comment>
<protein>
    <submittedName>
        <fullName evidence="2">Uncharacterized protein</fullName>
    </submittedName>
</protein>